<dbReference type="HOGENOM" id="CLU_054299_1_0_1"/>
<dbReference type="eggNOG" id="KOG0648">
    <property type="taxonomic scope" value="Eukaryota"/>
</dbReference>
<dbReference type="GO" id="GO:0035529">
    <property type="term" value="F:NADH pyrophosphatase activity"/>
    <property type="evidence" value="ECO:0000318"/>
    <property type="project" value="GO_Central"/>
</dbReference>
<dbReference type="GO" id="GO:0046872">
    <property type="term" value="F:metal ion binding"/>
    <property type="evidence" value="ECO:0007669"/>
    <property type="project" value="UniProtKB-KW"/>
</dbReference>
<evidence type="ECO:0000256" key="2">
    <source>
        <dbReference type="ARBA" id="ARBA00022723"/>
    </source>
</evidence>
<evidence type="ECO:0000313" key="6">
    <source>
        <dbReference type="Proteomes" id="UP000001514"/>
    </source>
</evidence>
<evidence type="ECO:0000259" key="4">
    <source>
        <dbReference type="PROSITE" id="PS51462"/>
    </source>
</evidence>
<dbReference type="SUPFAM" id="SSF55811">
    <property type="entry name" value="Nudix"/>
    <property type="match status" value="1"/>
</dbReference>
<keyword evidence="2" id="KW-0479">Metal-binding</keyword>
<dbReference type="Gene3D" id="3.40.630.30">
    <property type="match status" value="1"/>
</dbReference>
<evidence type="ECO:0000256" key="1">
    <source>
        <dbReference type="ARBA" id="ARBA00005582"/>
    </source>
</evidence>
<keyword evidence="3" id="KW-0378">Hydrolase</keyword>
<dbReference type="Pfam" id="PF18290">
    <property type="entry name" value="Nudix_hydro"/>
    <property type="match status" value="1"/>
</dbReference>
<accession>D8S7U5</accession>
<evidence type="ECO:0000256" key="3">
    <source>
        <dbReference type="ARBA" id="ARBA00022801"/>
    </source>
</evidence>
<dbReference type="OrthoDB" id="447842at2759"/>
<evidence type="ECO:0000313" key="5">
    <source>
        <dbReference type="EMBL" id="EFJ19414.1"/>
    </source>
</evidence>
<comment type="similarity">
    <text evidence="1">Belongs to the Nudix hydrolase family.</text>
</comment>
<dbReference type="AlphaFoldDB" id="D8S7U5"/>
<dbReference type="EMBL" id="GL377606">
    <property type="protein sequence ID" value="EFJ19414.1"/>
    <property type="molecule type" value="Genomic_DNA"/>
</dbReference>
<sequence length="299" mass="33532">MPLAEHSSLGVAPLPIEDEVSTQDDVLKSNQGSSDSIVFRVHEDRYNGVIVDPDSLPADVPTFVYRLERSLASWREKQKRGVWLKLPIEKSILVPHAIEAGFRYHHAEPTYLMLTHWLADSPCTLPANASHQVGIGAFVVNDRDEVLAVQEKNGPLKGTGIWKMPTGLINQAEDIFAGAIREVKEETGIDTEFVEVVGFRQGHHVAFEKSDLFFVCVLRPLSSEITKQDSEIEDAKWMSLSEFGAQDFFQSRSMLKKILEVCIASKEKQYSGFGSRAMSTGFQRKLSHFYFNTAQMGKL</sequence>
<feature type="domain" description="Nudix hydrolase" evidence="4">
    <location>
        <begin position="130"/>
        <end position="262"/>
    </location>
</feature>
<dbReference type="CDD" id="cd04670">
    <property type="entry name" value="NUDIX_ASFGF2_Nudt6"/>
    <property type="match status" value="1"/>
</dbReference>
<name>D8S7U5_SELML</name>
<dbReference type="InterPro" id="IPR020084">
    <property type="entry name" value="NUDIX_hydrolase_CS"/>
</dbReference>
<organism evidence="6">
    <name type="scientific">Selaginella moellendorffii</name>
    <name type="common">Spikemoss</name>
    <dbReference type="NCBI Taxonomy" id="88036"/>
    <lineage>
        <taxon>Eukaryota</taxon>
        <taxon>Viridiplantae</taxon>
        <taxon>Streptophyta</taxon>
        <taxon>Embryophyta</taxon>
        <taxon>Tracheophyta</taxon>
        <taxon>Lycopodiopsida</taxon>
        <taxon>Selaginellales</taxon>
        <taxon>Selaginellaceae</taxon>
        <taxon>Selaginella</taxon>
    </lineage>
</organism>
<protein>
    <recommendedName>
        <fullName evidence="4">Nudix hydrolase domain-containing protein</fullName>
    </recommendedName>
</protein>
<dbReference type="GO" id="GO:0047631">
    <property type="term" value="F:ADP-ribose diphosphatase activity"/>
    <property type="evidence" value="ECO:0000318"/>
    <property type="project" value="GO_Central"/>
</dbReference>
<dbReference type="Pfam" id="PF00293">
    <property type="entry name" value="NUDIX"/>
    <property type="match status" value="1"/>
</dbReference>
<dbReference type="InterPro" id="IPR040618">
    <property type="entry name" value="Pre-Nudix"/>
</dbReference>
<dbReference type="PROSITE" id="PS00893">
    <property type="entry name" value="NUDIX_BOX"/>
    <property type="match status" value="1"/>
</dbReference>
<dbReference type="OMA" id="QQHWWTA"/>
<dbReference type="STRING" id="88036.D8S7U5"/>
<dbReference type="FunFam" id="3.40.630.30:FF:000016">
    <property type="entry name" value="nudix hydrolase 2"/>
    <property type="match status" value="1"/>
</dbReference>
<gene>
    <name evidence="5" type="ORF">SELMODRAFT_110954</name>
</gene>
<dbReference type="PROSITE" id="PS51462">
    <property type="entry name" value="NUDIX"/>
    <property type="match status" value="1"/>
</dbReference>
<reference evidence="5 6" key="1">
    <citation type="journal article" date="2011" name="Science">
        <title>The Selaginella genome identifies genetic changes associated with the evolution of vascular plants.</title>
        <authorList>
            <person name="Banks J.A."/>
            <person name="Nishiyama T."/>
            <person name="Hasebe M."/>
            <person name="Bowman J.L."/>
            <person name="Gribskov M."/>
            <person name="dePamphilis C."/>
            <person name="Albert V.A."/>
            <person name="Aono N."/>
            <person name="Aoyama T."/>
            <person name="Ambrose B.A."/>
            <person name="Ashton N.W."/>
            <person name="Axtell M.J."/>
            <person name="Barker E."/>
            <person name="Barker M.S."/>
            <person name="Bennetzen J.L."/>
            <person name="Bonawitz N.D."/>
            <person name="Chapple C."/>
            <person name="Cheng C."/>
            <person name="Correa L.G."/>
            <person name="Dacre M."/>
            <person name="DeBarry J."/>
            <person name="Dreyer I."/>
            <person name="Elias M."/>
            <person name="Engstrom E.M."/>
            <person name="Estelle M."/>
            <person name="Feng L."/>
            <person name="Finet C."/>
            <person name="Floyd S.K."/>
            <person name="Frommer W.B."/>
            <person name="Fujita T."/>
            <person name="Gramzow L."/>
            <person name="Gutensohn M."/>
            <person name="Harholt J."/>
            <person name="Hattori M."/>
            <person name="Heyl A."/>
            <person name="Hirai T."/>
            <person name="Hiwatashi Y."/>
            <person name="Ishikawa M."/>
            <person name="Iwata M."/>
            <person name="Karol K.G."/>
            <person name="Koehler B."/>
            <person name="Kolukisaoglu U."/>
            <person name="Kubo M."/>
            <person name="Kurata T."/>
            <person name="Lalonde S."/>
            <person name="Li K."/>
            <person name="Li Y."/>
            <person name="Litt A."/>
            <person name="Lyons E."/>
            <person name="Manning G."/>
            <person name="Maruyama T."/>
            <person name="Michael T.P."/>
            <person name="Mikami K."/>
            <person name="Miyazaki S."/>
            <person name="Morinaga S."/>
            <person name="Murata T."/>
            <person name="Mueller-Roeber B."/>
            <person name="Nelson D.R."/>
            <person name="Obara M."/>
            <person name="Oguri Y."/>
            <person name="Olmstead R.G."/>
            <person name="Onodera N."/>
            <person name="Petersen B.L."/>
            <person name="Pils B."/>
            <person name="Prigge M."/>
            <person name="Rensing S.A."/>
            <person name="Riano-Pachon D.M."/>
            <person name="Roberts A.W."/>
            <person name="Sato Y."/>
            <person name="Scheller H.V."/>
            <person name="Schulz B."/>
            <person name="Schulz C."/>
            <person name="Shakirov E.V."/>
            <person name="Shibagaki N."/>
            <person name="Shinohara N."/>
            <person name="Shippen D.E."/>
            <person name="Soerensen I."/>
            <person name="Sotooka R."/>
            <person name="Sugimoto N."/>
            <person name="Sugita M."/>
            <person name="Sumikawa N."/>
            <person name="Tanurdzic M."/>
            <person name="Theissen G."/>
            <person name="Ulvskov P."/>
            <person name="Wakazuki S."/>
            <person name="Weng J.K."/>
            <person name="Willats W.W."/>
            <person name="Wipf D."/>
            <person name="Wolf P.G."/>
            <person name="Yang L."/>
            <person name="Zimmer A.D."/>
            <person name="Zhu Q."/>
            <person name="Mitros T."/>
            <person name="Hellsten U."/>
            <person name="Loque D."/>
            <person name="Otillar R."/>
            <person name="Salamov A."/>
            <person name="Schmutz J."/>
            <person name="Shapiro H."/>
            <person name="Lindquist E."/>
            <person name="Lucas S."/>
            <person name="Rokhsar D."/>
            <person name="Grigoriev I.V."/>
        </authorList>
    </citation>
    <scope>NUCLEOTIDE SEQUENCE [LARGE SCALE GENOMIC DNA]</scope>
</reference>
<dbReference type="PANTHER" id="PTHR13994">
    <property type="entry name" value="NUDIX HYDROLASE RELATED"/>
    <property type="match status" value="1"/>
</dbReference>
<dbReference type="InParanoid" id="D8S7U5"/>
<dbReference type="InterPro" id="IPR000086">
    <property type="entry name" value="NUDIX_hydrolase_dom"/>
</dbReference>
<dbReference type="PRINTS" id="PR01356">
    <property type="entry name" value="GFGPROTEIN"/>
</dbReference>
<dbReference type="FunCoup" id="D8S7U5">
    <property type="interactions" value="431"/>
</dbReference>
<dbReference type="PANTHER" id="PTHR13994:SF13">
    <property type="entry name" value="FI03680P"/>
    <property type="match status" value="1"/>
</dbReference>
<dbReference type="GO" id="GO:0051287">
    <property type="term" value="F:NAD binding"/>
    <property type="evidence" value="ECO:0000318"/>
    <property type="project" value="GO_Central"/>
</dbReference>
<dbReference type="Gramene" id="EFJ19414">
    <property type="protein sequence ID" value="EFJ19414"/>
    <property type="gene ID" value="SELMODRAFT_110954"/>
</dbReference>
<dbReference type="InterPro" id="IPR003293">
    <property type="entry name" value="Nudix_hydrolase6-like"/>
</dbReference>
<dbReference type="Proteomes" id="UP000001514">
    <property type="component" value="Unassembled WGS sequence"/>
</dbReference>
<dbReference type="KEGG" id="smo:SELMODRAFT_110954"/>
<dbReference type="FunFam" id="3.90.79.10:FF:000015">
    <property type="entry name" value="Nudix hydrolase 8"/>
    <property type="match status" value="1"/>
</dbReference>
<keyword evidence="6" id="KW-1185">Reference proteome</keyword>
<dbReference type="InterPro" id="IPR015797">
    <property type="entry name" value="NUDIX_hydrolase-like_dom_sf"/>
</dbReference>
<dbReference type="Gene3D" id="3.90.79.10">
    <property type="entry name" value="Nucleoside Triphosphate Pyrophosphohydrolase"/>
    <property type="match status" value="1"/>
</dbReference>
<proteinExistence type="inferred from homology"/>